<accession>A0ABR0XBL9</accession>
<dbReference type="Pfam" id="PF03372">
    <property type="entry name" value="Exo_endo_phos"/>
    <property type="match status" value="1"/>
</dbReference>
<dbReference type="InterPro" id="IPR036691">
    <property type="entry name" value="Endo/exonu/phosph_ase_sf"/>
</dbReference>
<evidence type="ECO:0008006" key="6">
    <source>
        <dbReference type="Google" id="ProtNLM"/>
    </source>
</evidence>
<dbReference type="Gene3D" id="3.60.10.10">
    <property type="entry name" value="Endonuclease/exonuclease/phosphatase"/>
    <property type="match status" value="1"/>
</dbReference>
<dbReference type="InterPro" id="IPR026960">
    <property type="entry name" value="RVT-Znf"/>
</dbReference>
<feature type="region of interest" description="Disordered" evidence="1">
    <location>
        <begin position="17"/>
        <end position="45"/>
    </location>
</feature>
<dbReference type="PANTHER" id="PTHR33710:SF71">
    <property type="entry name" value="ENDONUCLEASE_EXONUCLEASE_PHOSPHATASE DOMAIN-CONTAINING PROTEIN"/>
    <property type="match status" value="1"/>
</dbReference>
<feature type="compositionally biased region" description="Polar residues" evidence="1">
    <location>
        <begin position="20"/>
        <end position="31"/>
    </location>
</feature>
<comment type="caution">
    <text evidence="4">The sequence shown here is derived from an EMBL/GenBank/DDBJ whole genome shotgun (WGS) entry which is preliminary data.</text>
</comment>
<name>A0ABR0XBL9_REHGL</name>
<dbReference type="InterPro" id="IPR005135">
    <property type="entry name" value="Endo/exonuclease/phosphatase"/>
</dbReference>
<dbReference type="Proteomes" id="UP001318860">
    <property type="component" value="Unassembled WGS sequence"/>
</dbReference>
<gene>
    <name evidence="4" type="ORF">DH2020_010769</name>
</gene>
<evidence type="ECO:0000259" key="2">
    <source>
        <dbReference type="Pfam" id="PF03372"/>
    </source>
</evidence>
<sequence>MAEDLEALYAKLSLGGKECSSLSTDGTTPGSSHPPLEPRRQTPSPRVIGFDRHLRARMKFYRHIPEVQTDSTGVGCRKIPRESREFDKLKYVLGFFGVSVPPVGRSGGLALLWRQNIDVSLRGFNNHFIDAHVTLASMKFRLTGVYGQPDTSKRRVFWNSFRTLFPRTNEPWICMGDFNEVLRQNEFVGSHPRASWQISLFRDAIDFCDLSDMGFCGSKFTWQRLLVHPRTQRARLDRYLCNPTFRSVFPWYRIHNIPSFSSDHAFVFARIAAQTPQPINPMRRKPQRFESYWIQSPECKHIIQDSWVSSSPALNCKIQSCLADLVSWNRSHFGDLSEKINSLKKDISQLEKGRITDQVRTRLCELRGHLESLLELNDTKWKQRAKQHSYKNGDRNTTFFHAYASKRQATNHISALLDNNGHSQSDLAAIERIIIDYFEHIFQTVSPSPLDIQHALRARRLIRSGTSTRIWTDPWIPRDSNFIAHSVTANPDLNAIVDSLIDSTNATWNEQMVRSLFPPDEASLILSLPVASTHLEDLWCWHHTKNGKFTVKSAYHSALASDALFPDLQHSLASSSFPNPLWKKLWQLKVPPRFKLFAWRCCSEAIATPDFLNLHHIGVSEDCKFCRASGCDASHIFFLCPFSEKIWNHSGLKEVIWTFSQPSFSLWYKEIILNSPMEVCNLFVVTTNLIWFHRNKKKFEDTSCDPFFVAAAANSIMQDFRKICSTSEDLPRAPPHYILPRGEATCRLHAQRNFARNPQLKEHGSSTRHRLD</sequence>
<dbReference type="Pfam" id="PF13966">
    <property type="entry name" value="zf-RVT"/>
    <property type="match status" value="1"/>
</dbReference>
<keyword evidence="5" id="KW-1185">Reference proteome</keyword>
<protein>
    <recommendedName>
        <fullName evidence="6">Reverse transcriptase zinc-binding domain-containing protein</fullName>
    </recommendedName>
</protein>
<evidence type="ECO:0000313" key="5">
    <source>
        <dbReference type="Proteomes" id="UP001318860"/>
    </source>
</evidence>
<dbReference type="SUPFAM" id="SSF56219">
    <property type="entry name" value="DNase I-like"/>
    <property type="match status" value="1"/>
</dbReference>
<organism evidence="4 5">
    <name type="scientific">Rehmannia glutinosa</name>
    <name type="common">Chinese foxglove</name>
    <dbReference type="NCBI Taxonomy" id="99300"/>
    <lineage>
        <taxon>Eukaryota</taxon>
        <taxon>Viridiplantae</taxon>
        <taxon>Streptophyta</taxon>
        <taxon>Embryophyta</taxon>
        <taxon>Tracheophyta</taxon>
        <taxon>Spermatophyta</taxon>
        <taxon>Magnoliopsida</taxon>
        <taxon>eudicotyledons</taxon>
        <taxon>Gunneridae</taxon>
        <taxon>Pentapetalae</taxon>
        <taxon>asterids</taxon>
        <taxon>lamiids</taxon>
        <taxon>Lamiales</taxon>
        <taxon>Orobanchaceae</taxon>
        <taxon>Rehmannieae</taxon>
        <taxon>Rehmannia</taxon>
    </lineage>
</organism>
<feature type="domain" description="Endonuclease/exonuclease/phosphatase" evidence="2">
    <location>
        <begin position="98"/>
        <end position="264"/>
    </location>
</feature>
<proteinExistence type="predicted"/>
<feature type="domain" description="Reverse transcriptase zinc-binding" evidence="3">
    <location>
        <begin position="549"/>
        <end position="647"/>
    </location>
</feature>
<evidence type="ECO:0000259" key="3">
    <source>
        <dbReference type="Pfam" id="PF13966"/>
    </source>
</evidence>
<evidence type="ECO:0000256" key="1">
    <source>
        <dbReference type="SAM" id="MobiDB-lite"/>
    </source>
</evidence>
<evidence type="ECO:0000313" key="4">
    <source>
        <dbReference type="EMBL" id="KAK6156521.1"/>
    </source>
</evidence>
<reference evidence="4 5" key="1">
    <citation type="journal article" date="2021" name="Comput. Struct. Biotechnol. J.">
        <title>De novo genome assembly of the potent medicinal plant Rehmannia glutinosa using nanopore technology.</title>
        <authorList>
            <person name="Ma L."/>
            <person name="Dong C."/>
            <person name="Song C."/>
            <person name="Wang X."/>
            <person name="Zheng X."/>
            <person name="Niu Y."/>
            <person name="Chen S."/>
            <person name="Feng W."/>
        </authorList>
    </citation>
    <scope>NUCLEOTIDE SEQUENCE [LARGE SCALE GENOMIC DNA]</scope>
    <source>
        <strain evidence="4">DH-2019</strain>
    </source>
</reference>
<dbReference type="EMBL" id="JABTTQ020000005">
    <property type="protein sequence ID" value="KAK6156521.1"/>
    <property type="molecule type" value="Genomic_DNA"/>
</dbReference>
<dbReference type="PANTHER" id="PTHR33710">
    <property type="entry name" value="BNAC02G09200D PROTEIN"/>
    <property type="match status" value="1"/>
</dbReference>